<dbReference type="InterPro" id="IPR020449">
    <property type="entry name" value="Tscrpt_reg_AraC-type_HTH"/>
</dbReference>
<evidence type="ECO:0000256" key="1">
    <source>
        <dbReference type="ARBA" id="ARBA00023015"/>
    </source>
</evidence>
<sequence length="351" mass="38753">MQEAHVSAVPVPSSRADGNQVLTRRALRTKGVRLLDGGRQGDEVVACGLVGAVRMDCGVYANFGRRMQISDLEMEVALKEEVSIKIFLEGHVEASIDGEPIPMPRRTAQGRWQPSAIVVSHPQGARLRRKARKGQYLDKMVIGLPRDWLRRWQGFADTPQGFKALIEGRPGLWRWQPSARAEFLIRQMFDIAARKPPFATMQLESNTLAIIAEALSDTFGSGADAVASSGNLTATEQQRLYALVKCIDRRPGCELCVTDIVGELATSPATLQRLVRKAHNCSLAEFIRNKYLDDARQALMFSDRSISDIAFAAGYTHLSNFTAAFRRRFGHPPSQLRRPGSLTGHSTEAGV</sequence>
<dbReference type="GO" id="GO:0003700">
    <property type="term" value="F:DNA-binding transcription factor activity"/>
    <property type="evidence" value="ECO:0007669"/>
    <property type="project" value="InterPro"/>
</dbReference>
<evidence type="ECO:0000313" key="7">
    <source>
        <dbReference type="Proteomes" id="UP000231070"/>
    </source>
</evidence>
<evidence type="ECO:0000256" key="4">
    <source>
        <dbReference type="SAM" id="MobiDB-lite"/>
    </source>
</evidence>
<keyword evidence="1" id="KW-0805">Transcription regulation</keyword>
<dbReference type="PRINTS" id="PR00032">
    <property type="entry name" value="HTHARAC"/>
</dbReference>
<dbReference type="PANTHER" id="PTHR47893">
    <property type="entry name" value="REGULATORY PROTEIN PCHR"/>
    <property type="match status" value="1"/>
</dbReference>
<evidence type="ECO:0000259" key="5">
    <source>
        <dbReference type="PROSITE" id="PS01124"/>
    </source>
</evidence>
<organism evidence="6 7">
    <name type="scientific">Pleomorphomonas carboxyditropha</name>
    <dbReference type="NCBI Taxonomy" id="2023338"/>
    <lineage>
        <taxon>Bacteria</taxon>
        <taxon>Pseudomonadati</taxon>
        <taxon>Pseudomonadota</taxon>
        <taxon>Alphaproteobacteria</taxon>
        <taxon>Hyphomicrobiales</taxon>
        <taxon>Pleomorphomonadaceae</taxon>
        <taxon>Pleomorphomonas</taxon>
    </lineage>
</organism>
<protein>
    <recommendedName>
        <fullName evidence="5">HTH araC/xylS-type domain-containing protein</fullName>
    </recommendedName>
</protein>
<feature type="region of interest" description="Disordered" evidence="4">
    <location>
        <begin position="331"/>
        <end position="351"/>
    </location>
</feature>
<dbReference type="SUPFAM" id="SSF46689">
    <property type="entry name" value="Homeodomain-like"/>
    <property type="match status" value="1"/>
</dbReference>
<dbReference type="Gene3D" id="1.10.10.60">
    <property type="entry name" value="Homeodomain-like"/>
    <property type="match status" value="1"/>
</dbReference>
<keyword evidence="2" id="KW-0238">DNA-binding</keyword>
<dbReference type="SMART" id="SM00342">
    <property type="entry name" value="HTH_ARAC"/>
    <property type="match status" value="1"/>
</dbReference>
<name>A0A2G9WRM3_9HYPH</name>
<accession>A0A2G9WRM3</accession>
<comment type="caution">
    <text evidence="6">The sequence shown here is derived from an EMBL/GenBank/DDBJ whole genome shotgun (WGS) entry which is preliminary data.</text>
</comment>
<evidence type="ECO:0000256" key="3">
    <source>
        <dbReference type="ARBA" id="ARBA00023163"/>
    </source>
</evidence>
<dbReference type="Pfam" id="PF12833">
    <property type="entry name" value="HTH_18"/>
    <property type="match status" value="1"/>
</dbReference>
<dbReference type="GO" id="GO:0043565">
    <property type="term" value="F:sequence-specific DNA binding"/>
    <property type="evidence" value="ECO:0007669"/>
    <property type="project" value="InterPro"/>
</dbReference>
<proteinExistence type="predicted"/>
<dbReference type="InterPro" id="IPR053142">
    <property type="entry name" value="PchR_regulatory_protein"/>
</dbReference>
<dbReference type="OrthoDB" id="6670788at2"/>
<dbReference type="Proteomes" id="UP000231070">
    <property type="component" value="Unassembled WGS sequence"/>
</dbReference>
<reference evidence="6 7" key="1">
    <citation type="submission" date="2017-08" db="EMBL/GenBank/DDBJ databases">
        <title>Pleomorphomonas carboxidotrophicus sp. nov., a new mesophilic hydrogenogenic carboxidotroph.</title>
        <authorList>
            <person name="Esquivel-Elizondo S."/>
            <person name="Krajmalnik-Brown R."/>
            <person name="Maldonado J."/>
        </authorList>
    </citation>
    <scope>NUCLEOTIDE SEQUENCE [LARGE SCALE GENOMIC DNA]</scope>
    <source>
        <strain evidence="6 7">SVCO-16</strain>
    </source>
</reference>
<dbReference type="PROSITE" id="PS01124">
    <property type="entry name" value="HTH_ARAC_FAMILY_2"/>
    <property type="match status" value="1"/>
</dbReference>
<keyword evidence="3" id="KW-0804">Transcription</keyword>
<keyword evidence="7" id="KW-1185">Reference proteome</keyword>
<dbReference type="InterPro" id="IPR009057">
    <property type="entry name" value="Homeodomain-like_sf"/>
</dbReference>
<evidence type="ECO:0000256" key="2">
    <source>
        <dbReference type="ARBA" id="ARBA00023125"/>
    </source>
</evidence>
<dbReference type="PANTHER" id="PTHR47893:SF1">
    <property type="entry name" value="REGULATORY PROTEIN PCHR"/>
    <property type="match status" value="1"/>
</dbReference>
<feature type="domain" description="HTH araC/xylS-type" evidence="5">
    <location>
        <begin position="238"/>
        <end position="339"/>
    </location>
</feature>
<dbReference type="InterPro" id="IPR018060">
    <property type="entry name" value="HTH_AraC"/>
</dbReference>
<gene>
    <name evidence="6" type="ORF">CJ014_21080</name>
</gene>
<evidence type="ECO:0000313" key="6">
    <source>
        <dbReference type="EMBL" id="PIO97305.1"/>
    </source>
</evidence>
<dbReference type="EMBL" id="NQVN01000019">
    <property type="protein sequence ID" value="PIO97305.1"/>
    <property type="molecule type" value="Genomic_DNA"/>
</dbReference>
<dbReference type="AlphaFoldDB" id="A0A2G9WRM3"/>